<dbReference type="Gene3D" id="3.30.420.40">
    <property type="match status" value="1"/>
</dbReference>
<dbReference type="EMBL" id="AJWY01004151">
    <property type="protein sequence ID" value="EKC73198.1"/>
    <property type="molecule type" value="Genomic_DNA"/>
</dbReference>
<dbReference type="SUPFAM" id="SSF53067">
    <property type="entry name" value="Actin-like ATPase domain"/>
    <property type="match status" value="1"/>
</dbReference>
<dbReference type="InterPro" id="IPR023865">
    <property type="entry name" value="Aliphatic_acid_kinase_CS"/>
</dbReference>
<evidence type="ECO:0000256" key="1">
    <source>
        <dbReference type="ARBA" id="ARBA00004496"/>
    </source>
</evidence>
<dbReference type="InterPro" id="IPR000890">
    <property type="entry name" value="Aliphatic_acid_kin_short-chain"/>
</dbReference>
<dbReference type="NCBIfam" id="NF002834">
    <property type="entry name" value="PRK03011.1-5"/>
    <property type="match status" value="1"/>
</dbReference>
<comment type="caution">
    <text evidence="8">The sequence shown here is derived from an EMBL/GenBank/DDBJ whole genome shotgun (WGS) entry which is preliminary data.</text>
</comment>
<dbReference type="PANTHER" id="PTHR21060:SF3">
    <property type="entry name" value="BUTYRATE KINASE 2-RELATED"/>
    <property type="match status" value="1"/>
</dbReference>
<protein>
    <submittedName>
        <fullName evidence="8">Butyrate kinase</fullName>
    </submittedName>
</protein>
<dbReference type="HAMAP" id="MF_00542">
    <property type="entry name" value="Butyrate_kinase"/>
    <property type="match status" value="1"/>
</dbReference>
<comment type="subcellular location">
    <subcellularLocation>
        <location evidence="1">Cytoplasm</location>
    </subcellularLocation>
</comment>
<sequence length="196" mass="21636">MGYKVLAINPGSTSTKVALYDEERPLLDLTLRHTTEELTRFTDIIDQLDWRRGLILSALREKSFDIKELSAVIGRGGLIRPIPAGVYEVNSRMRYDLRNAQMKHACNLGGLLAAQIAHMAGVKAYIADPPVVDEMDDVARITGMPMCPRKSVFHALNQKATARLHCERTGLVYEESNLIVAHMGGGISVGAHRQGK</sequence>
<dbReference type="GO" id="GO:0005737">
    <property type="term" value="C:cytoplasm"/>
    <property type="evidence" value="ECO:0007669"/>
    <property type="project" value="UniProtKB-SubCell"/>
</dbReference>
<dbReference type="InterPro" id="IPR043129">
    <property type="entry name" value="ATPase_NBD"/>
</dbReference>
<organism evidence="8">
    <name type="scientific">human gut metagenome</name>
    <dbReference type="NCBI Taxonomy" id="408170"/>
    <lineage>
        <taxon>unclassified sequences</taxon>
        <taxon>metagenomes</taxon>
        <taxon>organismal metagenomes</taxon>
    </lineage>
</organism>
<name>K1TTQ6_9ZZZZ</name>
<dbReference type="InterPro" id="IPR011245">
    <property type="entry name" value="Butyrate_kin"/>
</dbReference>
<dbReference type="AlphaFoldDB" id="K1TTQ6"/>
<keyword evidence="2" id="KW-0963">Cytoplasm</keyword>
<reference evidence="8" key="1">
    <citation type="journal article" date="2013" name="Environ. Microbiol.">
        <title>Microbiota from the distal guts of lean and obese adolescents exhibit partial functional redundancy besides clear differences in community structure.</title>
        <authorList>
            <person name="Ferrer M."/>
            <person name="Ruiz A."/>
            <person name="Lanza F."/>
            <person name="Haange S.B."/>
            <person name="Oberbach A."/>
            <person name="Till H."/>
            <person name="Bargiela R."/>
            <person name="Campoy C."/>
            <person name="Segura M.T."/>
            <person name="Richter M."/>
            <person name="von Bergen M."/>
            <person name="Seifert J."/>
            <person name="Suarez A."/>
        </authorList>
    </citation>
    <scope>NUCLEOTIDE SEQUENCE</scope>
</reference>
<dbReference type="GO" id="GO:0005524">
    <property type="term" value="F:ATP binding"/>
    <property type="evidence" value="ECO:0007669"/>
    <property type="project" value="UniProtKB-KW"/>
</dbReference>
<evidence type="ECO:0000256" key="4">
    <source>
        <dbReference type="ARBA" id="ARBA00022741"/>
    </source>
</evidence>
<evidence type="ECO:0000256" key="7">
    <source>
        <dbReference type="ARBA" id="ARBA00048596"/>
    </source>
</evidence>
<accession>K1TTQ6</accession>
<gene>
    <name evidence="8" type="ORF">LEA_06348</name>
</gene>
<evidence type="ECO:0000256" key="6">
    <source>
        <dbReference type="ARBA" id="ARBA00022840"/>
    </source>
</evidence>
<dbReference type="PRINTS" id="PR00471">
    <property type="entry name" value="ACETATEKNASE"/>
</dbReference>
<evidence type="ECO:0000313" key="8">
    <source>
        <dbReference type="EMBL" id="EKC73198.1"/>
    </source>
</evidence>
<keyword evidence="3" id="KW-0808">Transferase</keyword>
<dbReference type="PROSITE" id="PS01075">
    <property type="entry name" value="ACETATE_KINASE_1"/>
    <property type="match status" value="1"/>
</dbReference>
<keyword evidence="5 8" id="KW-0418">Kinase</keyword>
<keyword evidence="6" id="KW-0067">ATP-binding</keyword>
<evidence type="ECO:0000256" key="5">
    <source>
        <dbReference type="ARBA" id="ARBA00022777"/>
    </source>
</evidence>
<dbReference type="GO" id="GO:0047761">
    <property type="term" value="F:butyrate kinase activity"/>
    <property type="evidence" value="ECO:0007669"/>
    <property type="project" value="UniProtKB-EC"/>
</dbReference>
<dbReference type="GO" id="GO:0006083">
    <property type="term" value="P:acetate metabolic process"/>
    <property type="evidence" value="ECO:0007669"/>
    <property type="project" value="TreeGrafter"/>
</dbReference>
<keyword evidence="4" id="KW-0547">Nucleotide-binding</keyword>
<dbReference type="GO" id="GO:0008776">
    <property type="term" value="F:acetate kinase activity"/>
    <property type="evidence" value="ECO:0007669"/>
    <property type="project" value="TreeGrafter"/>
</dbReference>
<proteinExistence type="inferred from homology"/>
<feature type="non-terminal residue" evidence="8">
    <location>
        <position position="196"/>
    </location>
</feature>
<dbReference type="PROSITE" id="PS01076">
    <property type="entry name" value="ACETATE_KINASE_2"/>
    <property type="match status" value="1"/>
</dbReference>
<comment type="catalytic activity">
    <reaction evidence="7">
        <text>butanoate + ATP = butanoyl phosphate + ADP</text>
        <dbReference type="Rhea" id="RHEA:13585"/>
        <dbReference type="ChEBI" id="CHEBI:17968"/>
        <dbReference type="ChEBI" id="CHEBI:30616"/>
        <dbReference type="ChEBI" id="CHEBI:58079"/>
        <dbReference type="ChEBI" id="CHEBI:456216"/>
        <dbReference type="EC" id="2.7.2.7"/>
    </reaction>
</comment>
<evidence type="ECO:0000256" key="2">
    <source>
        <dbReference type="ARBA" id="ARBA00022490"/>
    </source>
</evidence>
<dbReference type="PANTHER" id="PTHR21060">
    <property type="entry name" value="ACETATE KINASE"/>
    <property type="match status" value="1"/>
</dbReference>
<evidence type="ECO:0000256" key="3">
    <source>
        <dbReference type="ARBA" id="ARBA00022679"/>
    </source>
</evidence>